<gene>
    <name evidence="2" type="ORF">RDB_LOCUS184116</name>
</gene>
<evidence type="ECO:0000313" key="2">
    <source>
        <dbReference type="EMBL" id="CAE6473567.1"/>
    </source>
</evidence>
<evidence type="ECO:0000313" key="3">
    <source>
        <dbReference type="Proteomes" id="UP000663841"/>
    </source>
</evidence>
<proteinExistence type="predicted"/>
<feature type="compositionally biased region" description="Polar residues" evidence="1">
    <location>
        <begin position="31"/>
        <end position="48"/>
    </location>
</feature>
<feature type="compositionally biased region" description="Polar residues" evidence="1">
    <location>
        <begin position="1"/>
        <end position="23"/>
    </location>
</feature>
<sequence length="57" mass="6104">RSNVDSLETAASRTLTPPDQATTKLAIDGSAQPTTPAWQSWGLSQTGTHIPWTPIRS</sequence>
<feature type="region of interest" description="Disordered" evidence="1">
    <location>
        <begin position="1"/>
        <end position="57"/>
    </location>
</feature>
<dbReference type="AlphaFoldDB" id="A0A8H3C2T8"/>
<name>A0A8H3C2T8_9AGAM</name>
<accession>A0A8H3C2T8</accession>
<comment type="caution">
    <text evidence="2">The sequence shown here is derived from an EMBL/GenBank/DDBJ whole genome shotgun (WGS) entry which is preliminary data.</text>
</comment>
<evidence type="ECO:0000256" key="1">
    <source>
        <dbReference type="SAM" id="MobiDB-lite"/>
    </source>
</evidence>
<feature type="non-terminal residue" evidence="2">
    <location>
        <position position="1"/>
    </location>
</feature>
<dbReference type="EMBL" id="CAJMWW010000547">
    <property type="protein sequence ID" value="CAE6473567.1"/>
    <property type="molecule type" value="Genomic_DNA"/>
</dbReference>
<reference evidence="2" key="1">
    <citation type="submission" date="2021-01" db="EMBL/GenBank/DDBJ databases">
        <authorList>
            <person name="Kaushik A."/>
        </authorList>
    </citation>
    <scope>NUCLEOTIDE SEQUENCE</scope>
    <source>
        <strain evidence="2">AG3-T5</strain>
    </source>
</reference>
<dbReference type="Proteomes" id="UP000663841">
    <property type="component" value="Unassembled WGS sequence"/>
</dbReference>
<protein>
    <submittedName>
        <fullName evidence="2">Uncharacterized protein</fullName>
    </submittedName>
</protein>
<organism evidence="2 3">
    <name type="scientific">Rhizoctonia solani</name>
    <dbReference type="NCBI Taxonomy" id="456999"/>
    <lineage>
        <taxon>Eukaryota</taxon>
        <taxon>Fungi</taxon>
        <taxon>Dikarya</taxon>
        <taxon>Basidiomycota</taxon>
        <taxon>Agaricomycotina</taxon>
        <taxon>Agaricomycetes</taxon>
        <taxon>Cantharellales</taxon>
        <taxon>Ceratobasidiaceae</taxon>
        <taxon>Rhizoctonia</taxon>
    </lineage>
</organism>